<evidence type="ECO:0000256" key="1">
    <source>
        <dbReference type="ARBA" id="ARBA00005964"/>
    </source>
</evidence>
<evidence type="ECO:0000313" key="4">
    <source>
        <dbReference type="EMBL" id="GAU87469.1"/>
    </source>
</evidence>
<evidence type="ECO:0000313" key="5">
    <source>
        <dbReference type="Proteomes" id="UP000186922"/>
    </source>
</evidence>
<gene>
    <name evidence="4" type="primary">RvY_00304-1</name>
    <name evidence="4" type="synonym">RvY_00304.1</name>
    <name evidence="4" type="ORF">RvY_00304</name>
</gene>
<dbReference type="InterPro" id="IPR029058">
    <property type="entry name" value="AB_hydrolase_fold"/>
</dbReference>
<feature type="domain" description="Carboxylesterase type B" evidence="3">
    <location>
        <begin position="38"/>
        <end position="469"/>
    </location>
</feature>
<comment type="caution">
    <text evidence="4">The sequence shown here is derived from an EMBL/GenBank/DDBJ whole genome shotgun (WGS) entry which is preliminary data.</text>
</comment>
<proteinExistence type="inferred from homology"/>
<organism evidence="4 5">
    <name type="scientific">Ramazzottius varieornatus</name>
    <name type="common">Water bear</name>
    <name type="synonym">Tardigrade</name>
    <dbReference type="NCBI Taxonomy" id="947166"/>
    <lineage>
        <taxon>Eukaryota</taxon>
        <taxon>Metazoa</taxon>
        <taxon>Ecdysozoa</taxon>
        <taxon>Tardigrada</taxon>
        <taxon>Eutardigrada</taxon>
        <taxon>Parachela</taxon>
        <taxon>Hypsibioidea</taxon>
        <taxon>Ramazzottiidae</taxon>
        <taxon>Ramazzottius</taxon>
    </lineage>
</organism>
<comment type="similarity">
    <text evidence="1">Belongs to the type-B carboxylesterase/lipase family.</text>
</comment>
<reference evidence="4 5" key="1">
    <citation type="journal article" date="2016" name="Nat. Commun.">
        <title>Extremotolerant tardigrade genome and improved radiotolerance of human cultured cells by tardigrade-unique protein.</title>
        <authorList>
            <person name="Hashimoto T."/>
            <person name="Horikawa D.D."/>
            <person name="Saito Y."/>
            <person name="Kuwahara H."/>
            <person name="Kozuka-Hata H."/>
            <person name="Shin-I T."/>
            <person name="Minakuchi Y."/>
            <person name="Ohishi K."/>
            <person name="Motoyama A."/>
            <person name="Aizu T."/>
            <person name="Enomoto A."/>
            <person name="Kondo K."/>
            <person name="Tanaka S."/>
            <person name="Hara Y."/>
            <person name="Koshikawa S."/>
            <person name="Sagara H."/>
            <person name="Miura T."/>
            <person name="Yokobori S."/>
            <person name="Miyagawa K."/>
            <person name="Suzuki Y."/>
            <person name="Kubo T."/>
            <person name="Oyama M."/>
            <person name="Kohara Y."/>
            <person name="Fujiyama A."/>
            <person name="Arakawa K."/>
            <person name="Katayama T."/>
            <person name="Toyoda A."/>
            <person name="Kunieda T."/>
        </authorList>
    </citation>
    <scope>NUCLEOTIDE SEQUENCE [LARGE SCALE GENOMIC DNA]</scope>
    <source>
        <strain evidence="4 5">YOKOZUNA-1</strain>
    </source>
</reference>
<sequence length="541" mass="59707">MGFTCRTALIAAAVLLQFIYISAGVFDGVVTLPNGISLQGELSSESADHQQRTFAFYGIKYGTAARFEHSVLNEDWSYLADPAQPKQGYACPQVPSKVPNANNQVPHMSEDCLYLDIYLPPAVQSQPDKKWPVMFFIHGGVFREGSKDIYNSTILAAATDAIVVTVNHRLSAFGFLSTMDQSAKGNWGLGDVKLALSWVRSNVVAFNGDVNRITLFGQSSGAGMVSALLLDDDIRENVKAGVAFSGSMLAPWALAKDAVDGTKSLAKKLRCPTNTNQAMVDCIKTVSVDRILKHATGKDATTNFVPVIDGVHIAKHPEQILKDRAKRPGSGKSANFITGYMKEDMAYMLWLIMPQMMSDSFPYSHNMMLTTLTTYIAIRTGCPLYAPIAVLKLESFYKIKKGMSNREYREILVEIFTDAEFAVATLKEANLYASIAPKTNQMYRISTDLDFHNLKAFHTMDVLHLFRGNLDAFMGPKTSDAVTASLHAFLRQVAHTGRSTGPSVGRNAEIHDLNQAATWVKDKDNLRKLSFWRNLTPCSLW</sequence>
<evidence type="ECO:0000256" key="2">
    <source>
        <dbReference type="ARBA" id="ARBA00022729"/>
    </source>
</evidence>
<dbReference type="SUPFAM" id="SSF53474">
    <property type="entry name" value="alpha/beta-Hydrolases"/>
    <property type="match status" value="1"/>
</dbReference>
<dbReference type="AlphaFoldDB" id="A0A1D1UCB8"/>
<dbReference type="Gene3D" id="3.40.50.1820">
    <property type="entry name" value="alpha/beta hydrolase"/>
    <property type="match status" value="1"/>
</dbReference>
<dbReference type="InterPro" id="IPR051093">
    <property type="entry name" value="Neuroligin/BSAL"/>
</dbReference>
<protein>
    <recommendedName>
        <fullName evidence="3">Carboxylesterase type B domain-containing protein</fullName>
    </recommendedName>
</protein>
<accession>A0A1D1UCB8</accession>
<dbReference type="EMBL" id="BDGG01000001">
    <property type="protein sequence ID" value="GAU87469.1"/>
    <property type="molecule type" value="Genomic_DNA"/>
</dbReference>
<dbReference type="InterPro" id="IPR002018">
    <property type="entry name" value="CarbesteraseB"/>
</dbReference>
<evidence type="ECO:0000259" key="3">
    <source>
        <dbReference type="Pfam" id="PF00135"/>
    </source>
</evidence>
<dbReference type="OrthoDB" id="3200163at2759"/>
<dbReference type="PANTHER" id="PTHR43903">
    <property type="entry name" value="NEUROLIGIN"/>
    <property type="match status" value="1"/>
</dbReference>
<keyword evidence="2" id="KW-0732">Signal</keyword>
<dbReference type="PROSITE" id="PS00941">
    <property type="entry name" value="CARBOXYLESTERASE_B_2"/>
    <property type="match status" value="1"/>
</dbReference>
<dbReference type="Proteomes" id="UP000186922">
    <property type="component" value="Unassembled WGS sequence"/>
</dbReference>
<keyword evidence="5" id="KW-1185">Reference proteome</keyword>
<dbReference type="InterPro" id="IPR019819">
    <property type="entry name" value="Carboxylesterase_B_CS"/>
</dbReference>
<dbReference type="STRING" id="947166.A0A1D1UCB8"/>
<name>A0A1D1UCB8_RAMVA</name>
<dbReference type="Pfam" id="PF00135">
    <property type="entry name" value="COesterase"/>
    <property type="match status" value="1"/>
</dbReference>